<evidence type="ECO:0000313" key="7">
    <source>
        <dbReference type="EMBL" id="MBK9797977.1"/>
    </source>
</evidence>
<keyword evidence="2 3" id="KW-0143">Chaperone</keyword>
<dbReference type="InterPro" id="IPR009012">
    <property type="entry name" value="GrpE_head"/>
</dbReference>
<comment type="subunit">
    <text evidence="3">Homodimer.</text>
</comment>
<comment type="similarity">
    <text evidence="1 3 5">Belongs to the GrpE family.</text>
</comment>
<dbReference type="GO" id="GO:0051082">
    <property type="term" value="F:unfolded protein binding"/>
    <property type="evidence" value="ECO:0007669"/>
    <property type="project" value="TreeGrafter"/>
</dbReference>
<evidence type="ECO:0000313" key="8">
    <source>
        <dbReference type="Proteomes" id="UP000886657"/>
    </source>
</evidence>
<comment type="caution">
    <text evidence="7">The sequence shown here is derived from an EMBL/GenBank/DDBJ whole genome shotgun (WGS) entry which is preliminary data.</text>
</comment>
<dbReference type="Gene3D" id="2.30.22.10">
    <property type="entry name" value="Head domain of nucleotide exchange factor GrpE"/>
    <property type="match status" value="1"/>
</dbReference>
<dbReference type="GO" id="GO:0042803">
    <property type="term" value="F:protein homodimerization activity"/>
    <property type="evidence" value="ECO:0007669"/>
    <property type="project" value="InterPro"/>
</dbReference>
<gene>
    <name evidence="3" type="primary">grpE</name>
    <name evidence="7" type="ORF">IPP58_16150</name>
</gene>
<evidence type="ECO:0000256" key="6">
    <source>
        <dbReference type="SAM" id="Coils"/>
    </source>
</evidence>
<proteinExistence type="inferred from homology"/>
<feature type="coiled-coil region" evidence="6">
    <location>
        <begin position="70"/>
        <end position="97"/>
    </location>
</feature>
<dbReference type="GO" id="GO:0051087">
    <property type="term" value="F:protein-folding chaperone binding"/>
    <property type="evidence" value="ECO:0007669"/>
    <property type="project" value="InterPro"/>
</dbReference>
<organism evidence="7 8">
    <name type="scientific">Candidatus Geothrix skivensis</name>
    <dbReference type="NCBI Taxonomy" id="2954439"/>
    <lineage>
        <taxon>Bacteria</taxon>
        <taxon>Pseudomonadati</taxon>
        <taxon>Acidobacteriota</taxon>
        <taxon>Holophagae</taxon>
        <taxon>Holophagales</taxon>
        <taxon>Holophagaceae</taxon>
        <taxon>Geothrix</taxon>
    </lineage>
</organism>
<name>A0A9D7SHV6_9BACT</name>
<comment type="subcellular location">
    <subcellularLocation>
        <location evidence="3">Cytoplasm</location>
    </subcellularLocation>
</comment>
<evidence type="ECO:0000256" key="3">
    <source>
        <dbReference type="HAMAP-Rule" id="MF_01151"/>
    </source>
</evidence>
<evidence type="ECO:0000256" key="1">
    <source>
        <dbReference type="ARBA" id="ARBA00009054"/>
    </source>
</evidence>
<dbReference type="PRINTS" id="PR00773">
    <property type="entry name" value="GRPEPROTEIN"/>
</dbReference>
<accession>A0A9D7SHV6</accession>
<comment type="function">
    <text evidence="3 4">Participates actively in the response to hyperosmotic and heat shock by preventing the aggregation of stress-denatured proteins, in association with DnaK and GrpE. It is the nucleotide exchange factor for DnaK and may function as a thermosensor. Unfolded proteins bind initially to DnaJ; upon interaction with the DnaJ-bound protein, DnaK hydrolyzes its bound ATP, resulting in the formation of a stable complex. GrpE releases ADP from DnaK; ATP binding to DnaK triggers the release of the substrate protein, thus completing the reaction cycle. Several rounds of ATP-dependent interactions between DnaJ, DnaK and GrpE are required for fully efficient folding.</text>
</comment>
<dbReference type="SUPFAM" id="SSF58014">
    <property type="entry name" value="Coiled-coil domain of nucleotide exchange factor GrpE"/>
    <property type="match status" value="1"/>
</dbReference>
<sequence>MPTENPQQPNAKPNVVLGESEDVVDLNLDEPLDGDLQSVADEVASEYHTQVVPEMELPDLPQPFPGPEGKVDLESALTEAERQMEDLLRREAELMDQQRRLAADFNNFRGRAQRDISLAIEQAERKILLEMLPVLDNFDRGLSATYQDIDSFRAGVELIRRQFIESLRRLSVEQLPLQVGDPFDALNAEALTTFSDPNLPDGAVAAIYERGFSLKGQLLRAARVVVNRLQGL</sequence>
<dbReference type="Pfam" id="PF01025">
    <property type="entry name" value="GrpE"/>
    <property type="match status" value="1"/>
</dbReference>
<evidence type="ECO:0000256" key="2">
    <source>
        <dbReference type="ARBA" id="ARBA00023186"/>
    </source>
</evidence>
<dbReference type="Proteomes" id="UP000886657">
    <property type="component" value="Unassembled WGS sequence"/>
</dbReference>
<protein>
    <recommendedName>
        <fullName evidence="3 4">Protein GrpE</fullName>
    </recommendedName>
    <alternativeName>
        <fullName evidence="3">HSP-70 cofactor</fullName>
    </alternativeName>
</protein>
<dbReference type="GO" id="GO:0000774">
    <property type="term" value="F:adenyl-nucleotide exchange factor activity"/>
    <property type="evidence" value="ECO:0007669"/>
    <property type="project" value="InterPro"/>
</dbReference>
<dbReference type="Gene3D" id="3.90.20.20">
    <property type="match status" value="1"/>
</dbReference>
<keyword evidence="3 4" id="KW-0346">Stress response</keyword>
<dbReference type="SUPFAM" id="SSF51064">
    <property type="entry name" value="Head domain of nucleotide exchange factor GrpE"/>
    <property type="match status" value="1"/>
</dbReference>
<keyword evidence="6" id="KW-0175">Coiled coil</keyword>
<dbReference type="CDD" id="cd00446">
    <property type="entry name" value="GrpE"/>
    <property type="match status" value="1"/>
</dbReference>
<dbReference type="PANTHER" id="PTHR21237">
    <property type="entry name" value="GRPE PROTEIN"/>
    <property type="match status" value="1"/>
</dbReference>
<dbReference type="HAMAP" id="MF_01151">
    <property type="entry name" value="GrpE"/>
    <property type="match status" value="1"/>
</dbReference>
<keyword evidence="3" id="KW-0963">Cytoplasm</keyword>
<dbReference type="InterPro" id="IPR013805">
    <property type="entry name" value="GrpE_CC"/>
</dbReference>
<dbReference type="PROSITE" id="PS01071">
    <property type="entry name" value="GRPE"/>
    <property type="match status" value="1"/>
</dbReference>
<dbReference type="AlphaFoldDB" id="A0A9D7SHV6"/>
<dbReference type="GO" id="GO:0005737">
    <property type="term" value="C:cytoplasm"/>
    <property type="evidence" value="ECO:0007669"/>
    <property type="project" value="UniProtKB-SubCell"/>
</dbReference>
<evidence type="ECO:0000256" key="4">
    <source>
        <dbReference type="RuleBase" id="RU000639"/>
    </source>
</evidence>
<dbReference type="PANTHER" id="PTHR21237:SF23">
    <property type="entry name" value="GRPE PROTEIN HOMOLOG, MITOCHONDRIAL"/>
    <property type="match status" value="1"/>
</dbReference>
<reference evidence="7" key="1">
    <citation type="submission" date="2020-10" db="EMBL/GenBank/DDBJ databases">
        <title>Connecting structure to function with the recovery of over 1000 high-quality activated sludge metagenome-assembled genomes encoding full-length rRNA genes using long-read sequencing.</title>
        <authorList>
            <person name="Singleton C.M."/>
            <person name="Petriglieri F."/>
            <person name="Kristensen J.M."/>
            <person name="Kirkegaard R.H."/>
            <person name="Michaelsen T.Y."/>
            <person name="Andersen M.H."/>
            <person name="Karst S.M."/>
            <person name="Dueholm M.S."/>
            <person name="Nielsen P.H."/>
            <person name="Albertsen M."/>
        </authorList>
    </citation>
    <scope>NUCLEOTIDE SEQUENCE</scope>
    <source>
        <strain evidence="7">Skiv_18-Q3-R9-52_MAXAC.067</strain>
    </source>
</reference>
<dbReference type="GO" id="GO:0006457">
    <property type="term" value="P:protein folding"/>
    <property type="evidence" value="ECO:0007669"/>
    <property type="project" value="InterPro"/>
</dbReference>
<dbReference type="EMBL" id="JADKIO010000013">
    <property type="protein sequence ID" value="MBK9797977.1"/>
    <property type="molecule type" value="Genomic_DNA"/>
</dbReference>
<dbReference type="InterPro" id="IPR000740">
    <property type="entry name" value="GrpE"/>
</dbReference>
<evidence type="ECO:0000256" key="5">
    <source>
        <dbReference type="RuleBase" id="RU004478"/>
    </source>
</evidence>